<dbReference type="CDD" id="cd16926">
    <property type="entry name" value="HATPase_MutL-MLH-PMS-like"/>
    <property type="match status" value="1"/>
</dbReference>
<dbReference type="SUPFAM" id="SSF118116">
    <property type="entry name" value="DNA mismatch repair protein MutL"/>
    <property type="match status" value="1"/>
</dbReference>
<dbReference type="InterPro" id="IPR042121">
    <property type="entry name" value="MutL_C_regsub"/>
</dbReference>
<dbReference type="SMART" id="SM01340">
    <property type="entry name" value="DNA_mis_repair"/>
    <property type="match status" value="1"/>
</dbReference>
<dbReference type="Gene3D" id="3.30.1370.100">
    <property type="entry name" value="MutL, C-terminal domain, regulatory subdomain"/>
    <property type="match status" value="1"/>
</dbReference>
<evidence type="ECO:0000313" key="6">
    <source>
        <dbReference type="Proteomes" id="UP000053237"/>
    </source>
</evidence>
<dbReference type="FunFam" id="3.30.1370.100:FF:000001">
    <property type="entry name" value="Mismatch repair endonuclease pms1, putative"/>
    <property type="match status" value="1"/>
</dbReference>
<dbReference type="PANTHER" id="PTHR10073">
    <property type="entry name" value="DNA MISMATCH REPAIR PROTEIN MLH, PMS, MUTL"/>
    <property type="match status" value="1"/>
</dbReference>
<dbReference type="Pfam" id="PF01119">
    <property type="entry name" value="DNA_mis_repair"/>
    <property type="match status" value="1"/>
</dbReference>
<dbReference type="GO" id="GO:0006298">
    <property type="term" value="P:mismatch repair"/>
    <property type="evidence" value="ECO:0007669"/>
    <property type="project" value="InterPro"/>
</dbReference>
<dbReference type="InterPro" id="IPR020568">
    <property type="entry name" value="Ribosomal_Su5_D2-typ_SF"/>
</dbReference>
<name>A0A024G9K8_9STRA</name>
<dbReference type="InParanoid" id="A0A024G9K8"/>
<organism evidence="5 6">
    <name type="scientific">Albugo candida</name>
    <dbReference type="NCBI Taxonomy" id="65357"/>
    <lineage>
        <taxon>Eukaryota</taxon>
        <taxon>Sar</taxon>
        <taxon>Stramenopiles</taxon>
        <taxon>Oomycota</taxon>
        <taxon>Peronosporomycetes</taxon>
        <taxon>Albuginales</taxon>
        <taxon>Albuginaceae</taxon>
        <taxon>Albugo</taxon>
    </lineage>
</organism>
<dbReference type="Gene3D" id="3.30.565.10">
    <property type="entry name" value="Histidine kinase-like ATPase, C-terminal domain"/>
    <property type="match status" value="1"/>
</dbReference>
<comment type="similarity">
    <text evidence="1">Belongs to the DNA mismatch repair MutL/HexB family.</text>
</comment>
<dbReference type="GO" id="GO:0016887">
    <property type="term" value="F:ATP hydrolysis activity"/>
    <property type="evidence" value="ECO:0007669"/>
    <property type="project" value="InterPro"/>
</dbReference>
<sequence>MPSSMQALDVGDVQRICSGQSIPDASIALKELIENALDACATQIVIRFEEYGKTTIEVLDNGTGIPSENHATLAQKNHTSKIALFEDIKTVQSFGFRGEALSSICQLALELTICTKTAQDAMGTLLKYDSCGKLLEKSSKARGMGTTVTVRGLFNPLPVRCRDFHRNIKKYYSKALKVIQTYALISTNVKFIASNRMGTRQQIVLSTECTVDTDRFRAMKITIASVFGMKFLKTLVPFQLNATSTHEKRTYGYISQIGMGAGRSDSDRQFLYINGRPIDAPKLTKAIHEVWRQFEMRQYAAYVIDFQVPSEDLDLNVTPDKRTVFFRHENEIIETLKTQLIEIYEPAKRIYTVQPLLTKEKTPACSQTTSVIEKEVVVGSPETRKKDLQPNSVTPQESGDAFETVFAQMCPRKRAKFRQDQPSPKKMYTSEIVSGWTLSSLRDARNRFFREEVFLGKRLSDKGPILQEEGISDELLHRVFQKNDFERMEIIGQFNLGFIIAKYDEKDLFIIDQHASDEKFRYESLQRSTVLHHQPLVRPLSLQLTTTEEMIILDHLQVFQKNGFTFEMDAQAQSNKLRLLSLPLSKETQFGIEDLRELISLLQDYPSNIESLRLSKVASILASRACRSSVMIGTALSKAEMTRIVHKLTGLEQPWNCPHGRPTMRHLFDIAALE</sequence>
<dbReference type="Gene3D" id="3.30.230.10">
    <property type="match status" value="1"/>
</dbReference>
<dbReference type="GO" id="GO:0005524">
    <property type="term" value="F:ATP binding"/>
    <property type="evidence" value="ECO:0007669"/>
    <property type="project" value="InterPro"/>
</dbReference>
<dbReference type="PANTHER" id="PTHR10073:SF52">
    <property type="entry name" value="MISMATCH REPAIR ENDONUCLEASE PMS2"/>
    <property type="match status" value="1"/>
</dbReference>
<dbReference type="FunCoup" id="A0A024G9K8">
    <property type="interactions" value="565"/>
</dbReference>
<dbReference type="Gene3D" id="3.30.1540.20">
    <property type="entry name" value="MutL, C-terminal domain, dimerisation subdomain"/>
    <property type="match status" value="1"/>
</dbReference>
<keyword evidence="2" id="KW-0227">DNA damage</keyword>
<evidence type="ECO:0000259" key="4">
    <source>
        <dbReference type="SMART" id="SM01340"/>
    </source>
</evidence>
<dbReference type="Proteomes" id="UP000053237">
    <property type="component" value="Unassembled WGS sequence"/>
</dbReference>
<dbReference type="InterPro" id="IPR014762">
    <property type="entry name" value="DNA_mismatch_repair_CS"/>
</dbReference>
<dbReference type="NCBIfam" id="TIGR00585">
    <property type="entry name" value="mutl"/>
    <property type="match status" value="1"/>
</dbReference>
<dbReference type="GO" id="GO:0140664">
    <property type="term" value="F:ATP-dependent DNA damage sensor activity"/>
    <property type="evidence" value="ECO:0007669"/>
    <property type="project" value="InterPro"/>
</dbReference>
<evidence type="ECO:0000313" key="5">
    <source>
        <dbReference type="EMBL" id="CCI43566.1"/>
    </source>
</evidence>
<dbReference type="InterPro" id="IPR014790">
    <property type="entry name" value="MutL_C"/>
</dbReference>
<feature type="domain" description="DNA mismatch repair protein S5" evidence="4">
    <location>
        <begin position="223"/>
        <end position="345"/>
    </location>
</feature>
<keyword evidence="6" id="KW-1185">Reference proteome</keyword>
<dbReference type="InterPro" id="IPR036890">
    <property type="entry name" value="HATPase_C_sf"/>
</dbReference>
<dbReference type="InterPro" id="IPR014721">
    <property type="entry name" value="Ribsml_uS5_D2-typ_fold_subgr"/>
</dbReference>
<dbReference type="OrthoDB" id="10254304at2759"/>
<accession>A0A024G9K8</accession>
<dbReference type="InterPro" id="IPR002099">
    <property type="entry name" value="MutL/Mlh/PMS"/>
</dbReference>
<gene>
    <name evidence="5" type="ORF">BN9_043500</name>
</gene>
<dbReference type="SUPFAM" id="SSF54211">
    <property type="entry name" value="Ribosomal protein S5 domain 2-like"/>
    <property type="match status" value="1"/>
</dbReference>
<dbReference type="Pfam" id="PF08676">
    <property type="entry name" value="MutL_C"/>
    <property type="match status" value="1"/>
</dbReference>
<dbReference type="InterPro" id="IPR038973">
    <property type="entry name" value="MutL/Mlh/Pms-like"/>
</dbReference>
<dbReference type="SMART" id="SM00853">
    <property type="entry name" value="MutL_C"/>
    <property type="match status" value="1"/>
</dbReference>
<dbReference type="Pfam" id="PF13589">
    <property type="entry name" value="HATPase_c_3"/>
    <property type="match status" value="1"/>
</dbReference>
<dbReference type="EMBL" id="CAIX01000051">
    <property type="protein sequence ID" value="CCI43566.1"/>
    <property type="molecule type" value="Genomic_DNA"/>
</dbReference>
<dbReference type="InterPro" id="IPR013507">
    <property type="entry name" value="DNA_mismatch_S5_2-like"/>
</dbReference>
<dbReference type="InterPro" id="IPR037198">
    <property type="entry name" value="MutL_C_sf"/>
</dbReference>
<protein>
    <recommendedName>
        <fullName evidence="7">MutL C-terminal dimerisation domain-containing protein</fullName>
    </recommendedName>
</protein>
<dbReference type="PROSITE" id="PS00058">
    <property type="entry name" value="DNA_MISMATCH_REPAIR_1"/>
    <property type="match status" value="1"/>
</dbReference>
<dbReference type="GO" id="GO:0030983">
    <property type="term" value="F:mismatched DNA binding"/>
    <property type="evidence" value="ECO:0007669"/>
    <property type="project" value="InterPro"/>
</dbReference>
<dbReference type="STRING" id="65357.A0A024G9K8"/>
<feature type="domain" description="MutL C-terminal dimerisation" evidence="3">
    <location>
        <begin position="490"/>
        <end position="636"/>
    </location>
</feature>
<evidence type="ECO:0000256" key="1">
    <source>
        <dbReference type="ARBA" id="ARBA00006082"/>
    </source>
</evidence>
<dbReference type="InterPro" id="IPR042120">
    <property type="entry name" value="MutL_C_dimsub"/>
</dbReference>
<evidence type="ECO:0000256" key="2">
    <source>
        <dbReference type="ARBA" id="ARBA00022763"/>
    </source>
</evidence>
<dbReference type="GO" id="GO:0032389">
    <property type="term" value="C:MutLalpha complex"/>
    <property type="evidence" value="ECO:0007669"/>
    <property type="project" value="TreeGrafter"/>
</dbReference>
<dbReference type="AlphaFoldDB" id="A0A024G9K8"/>
<reference evidence="5 6" key="1">
    <citation type="submission" date="2012-05" db="EMBL/GenBank/DDBJ databases">
        <title>Recombination and specialization in a pathogen metapopulation.</title>
        <authorList>
            <person name="Gardiner A."/>
            <person name="Kemen E."/>
            <person name="Schultz-Larsen T."/>
            <person name="MacLean D."/>
            <person name="Van Oosterhout C."/>
            <person name="Jones J.D.G."/>
        </authorList>
    </citation>
    <scope>NUCLEOTIDE SEQUENCE [LARGE SCALE GENOMIC DNA]</scope>
    <source>
        <strain evidence="5 6">Ac Nc2</strain>
    </source>
</reference>
<dbReference type="SUPFAM" id="SSF55874">
    <property type="entry name" value="ATPase domain of HSP90 chaperone/DNA topoisomerase II/histidine kinase"/>
    <property type="match status" value="1"/>
</dbReference>
<evidence type="ECO:0000259" key="3">
    <source>
        <dbReference type="SMART" id="SM00853"/>
    </source>
</evidence>
<comment type="caution">
    <text evidence="5">The sequence shown here is derived from an EMBL/GenBank/DDBJ whole genome shotgun (WGS) entry which is preliminary data.</text>
</comment>
<evidence type="ECO:0008006" key="7">
    <source>
        <dbReference type="Google" id="ProtNLM"/>
    </source>
</evidence>
<proteinExistence type="inferred from homology"/>
<dbReference type="FunFam" id="3.30.565.10:FF:000017">
    <property type="entry name" value="PMS1 homolog 1, mismatch repair system component"/>
    <property type="match status" value="1"/>
</dbReference>
<dbReference type="CDD" id="cd03484">
    <property type="entry name" value="MutL_Trans_hPMS_2_like"/>
    <property type="match status" value="1"/>
</dbReference>